<evidence type="ECO:0008006" key="10">
    <source>
        <dbReference type="Google" id="ProtNLM"/>
    </source>
</evidence>
<keyword evidence="1" id="KW-0479">Metal-binding</keyword>
<dbReference type="InterPro" id="IPR013083">
    <property type="entry name" value="Znf_RING/FYVE/PHD"/>
</dbReference>
<accession>A0A7R9KFZ9</accession>
<dbReference type="SMART" id="SM00588">
    <property type="entry name" value="NEUZ"/>
    <property type="match status" value="1"/>
</dbReference>
<proteinExistence type="predicted"/>
<evidence type="ECO:0000256" key="5">
    <source>
        <dbReference type="PROSITE-ProRule" id="PRU00175"/>
    </source>
</evidence>
<evidence type="ECO:0000256" key="4">
    <source>
        <dbReference type="ARBA" id="ARBA00022833"/>
    </source>
</evidence>
<dbReference type="Pfam" id="PF07177">
    <property type="entry name" value="Neuralized"/>
    <property type="match status" value="1"/>
</dbReference>
<keyword evidence="9" id="KW-1185">Reference proteome</keyword>
<dbReference type="Gene3D" id="3.30.40.10">
    <property type="entry name" value="Zinc/RING finger domain, C3HC4 (zinc finger)"/>
    <property type="match status" value="2"/>
</dbReference>
<evidence type="ECO:0000256" key="1">
    <source>
        <dbReference type="ARBA" id="ARBA00022723"/>
    </source>
</evidence>
<dbReference type="PANTHER" id="PTHR12429">
    <property type="entry name" value="NEURALIZED"/>
    <property type="match status" value="1"/>
</dbReference>
<dbReference type="PANTHER" id="PTHR12429:SF6">
    <property type="entry name" value="PROTEIN NEURALIZED"/>
    <property type="match status" value="1"/>
</dbReference>
<dbReference type="EMBL" id="OC855662">
    <property type="protein sequence ID" value="CAD7622419.1"/>
    <property type="molecule type" value="Genomic_DNA"/>
</dbReference>
<dbReference type="Pfam" id="PF13920">
    <property type="entry name" value="zf-C3HC4_3"/>
    <property type="match status" value="2"/>
</dbReference>
<dbReference type="AlphaFoldDB" id="A0A7R9KFZ9"/>
<dbReference type="GO" id="GO:0061630">
    <property type="term" value="F:ubiquitin protein ligase activity"/>
    <property type="evidence" value="ECO:0007669"/>
    <property type="project" value="TreeGrafter"/>
</dbReference>
<dbReference type="Proteomes" id="UP000759131">
    <property type="component" value="Unassembled WGS sequence"/>
</dbReference>
<organism evidence="8">
    <name type="scientific">Medioppia subpectinata</name>
    <dbReference type="NCBI Taxonomy" id="1979941"/>
    <lineage>
        <taxon>Eukaryota</taxon>
        <taxon>Metazoa</taxon>
        <taxon>Ecdysozoa</taxon>
        <taxon>Arthropoda</taxon>
        <taxon>Chelicerata</taxon>
        <taxon>Arachnida</taxon>
        <taxon>Acari</taxon>
        <taxon>Acariformes</taxon>
        <taxon>Sarcoptiformes</taxon>
        <taxon>Oribatida</taxon>
        <taxon>Brachypylina</taxon>
        <taxon>Oppioidea</taxon>
        <taxon>Oppiidae</taxon>
        <taxon>Medioppia</taxon>
    </lineage>
</organism>
<dbReference type="InterPro" id="IPR006573">
    <property type="entry name" value="NHR_dom"/>
</dbReference>
<dbReference type="PROSITE" id="PS50089">
    <property type="entry name" value="ZF_RING_2"/>
    <property type="match status" value="2"/>
</dbReference>
<dbReference type="PROSITE" id="PS51065">
    <property type="entry name" value="NHR"/>
    <property type="match status" value="1"/>
</dbReference>
<feature type="domain" description="NHR" evidence="7">
    <location>
        <begin position="20"/>
        <end position="174"/>
    </location>
</feature>
<dbReference type="InterPro" id="IPR001841">
    <property type="entry name" value="Znf_RING"/>
</dbReference>
<evidence type="ECO:0000313" key="9">
    <source>
        <dbReference type="Proteomes" id="UP000759131"/>
    </source>
</evidence>
<feature type="domain" description="RING-type" evidence="6">
    <location>
        <begin position="182"/>
        <end position="221"/>
    </location>
</feature>
<keyword evidence="2" id="KW-0677">Repeat</keyword>
<dbReference type="SMART" id="SM00184">
    <property type="entry name" value="RING"/>
    <property type="match status" value="2"/>
</dbReference>
<name>A0A7R9KFZ9_9ACAR</name>
<evidence type="ECO:0000256" key="2">
    <source>
        <dbReference type="ARBA" id="ARBA00022737"/>
    </source>
</evidence>
<evidence type="ECO:0000256" key="3">
    <source>
        <dbReference type="ARBA" id="ARBA00022771"/>
    </source>
</evidence>
<evidence type="ECO:0000259" key="6">
    <source>
        <dbReference type="PROSITE" id="PS50089"/>
    </source>
</evidence>
<keyword evidence="4" id="KW-0862">Zinc</keyword>
<dbReference type="GO" id="GO:0008270">
    <property type="term" value="F:zinc ion binding"/>
    <property type="evidence" value="ECO:0007669"/>
    <property type="project" value="UniProtKB-KW"/>
</dbReference>
<feature type="domain" description="RING-type" evidence="6">
    <location>
        <begin position="237"/>
        <end position="278"/>
    </location>
</feature>
<gene>
    <name evidence="8" type="ORF">OSB1V03_LOCUS2882</name>
</gene>
<reference evidence="8" key="1">
    <citation type="submission" date="2020-11" db="EMBL/GenBank/DDBJ databases">
        <authorList>
            <person name="Tran Van P."/>
        </authorList>
    </citation>
    <scope>NUCLEOTIDE SEQUENCE</scope>
</reference>
<dbReference type="InterPro" id="IPR037962">
    <property type="entry name" value="Neuralized"/>
</dbReference>
<sequence>MACSPKLCRPANSGTNNLTTILFHSIHGENVRLSADSTVAQRNGDYCQAYVFAERPLRLGQKLVIQVLQTDDRYKGSLAFGLTTCDPSTINSNDLPEDSHQLLDRSEYWVVIKDVANGPQAGDEMAFKMTESGEVHMTHNREPVQTLMHVDSTQRMWPFFDLYGNTNKVKVLEPLNATENKCIICCEQPINSVLYMCGHVCMCHECAVKQWLGSGECPICRATILEVIPLKAMGNECNVCYKQPINSILFRCRHACMCYSCAAKQWRGPGWGQCPKCRAGIQDVIRIFLNEE</sequence>
<dbReference type="OrthoDB" id="6078042at2759"/>
<evidence type="ECO:0000259" key="7">
    <source>
        <dbReference type="PROSITE" id="PS51065"/>
    </source>
</evidence>
<dbReference type="FunFam" id="2.60.120.920:FF:000005">
    <property type="entry name" value="Putative E3 ubiquitin-protein ligase NEURL1B"/>
    <property type="match status" value="1"/>
</dbReference>
<dbReference type="Gene3D" id="2.60.120.920">
    <property type="match status" value="1"/>
</dbReference>
<dbReference type="SUPFAM" id="SSF57850">
    <property type="entry name" value="RING/U-box"/>
    <property type="match status" value="2"/>
</dbReference>
<dbReference type="EMBL" id="CAJPIZ010001087">
    <property type="protein sequence ID" value="CAG2102849.1"/>
    <property type="molecule type" value="Genomic_DNA"/>
</dbReference>
<evidence type="ECO:0000313" key="8">
    <source>
        <dbReference type="EMBL" id="CAD7622419.1"/>
    </source>
</evidence>
<keyword evidence="3 5" id="KW-0863">Zinc-finger</keyword>
<dbReference type="InterPro" id="IPR043136">
    <property type="entry name" value="B30.2/SPRY_sf"/>
</dbReference>
<protein>
    <recommendedName>
        <fullName evidence="10">Neuralized</fullName>
    </recommendedName>
</protein>